<comment type="subcellular location">
    <subcellularLocation>
        <location evidence="1">Membrane</location>
    </subcellularLocation>
</comment>
<dbReference type="Gene3D" id="1.10.533.10">
    <property type="entry name" value="Death Domain, Fas"/>
    <property type="match status" value="1"/>
</dbReference>
<accession>A0ABQ0FIF5</accession>
<evidence type="ECO:0000259" key="12">
    <source>
        <dbReference type="PROSITE" id="PS50050"/>
    </source>
</evidence>
<dbReference type="EMBL" id="BAAFST010000014">
    <property type="protein sequence ID" value="GAB1299053.1"/>
    <property type="molecule type" value="Genomic_DNA"/>
</dbReference>
<evidence type="ECO:0000259" key="11">
    <source>
        <dbReference type="PROSITE" id="PS50017"/>
    </source>
</evidence>
<dbReference type="PRINTS" id="PR01956">
    <property type="entry name" value="TNFACTORR10"/>
</dbReference>
<feature type="disulfide bond" evidence="9">
    <location>
        <begin position="99"/>
        <end position="117"/>
    </location>
</feature>
<evidence type="ECO:0000256" key="10">
    <source>
        <dbReference type="SAM" id="Phobius"/>
    </source>
</evidence>
<dbReference type="PROSITE" id="PS50050">
    <property type="entry name" value="TNFR_NGFR_2"/>
    <property type="match status" value="2"/>
</dbReference>
<gene>
    <name evidence="13" type="ORF">APTSU1_001428900</name>
</gene>
<keyword evidence="10" id="KW-1133">Transmembrane helix</keyword>
<dbReference type="CDD" id="cd08315">
    <property type="entry name" value="Death_TRAILR_DR4_DR5"/>
    <property type="match status" value="1"/>
</dbReference>
<keyword evidence="2" id="KW-0053">Apoptosis</keyword>
<feature type="domain" description="Death" evidence="11">
    <location>
        <begin position="253"/>
        <end position="322"/>
    </location>
</feature>
<reference evidence="13 14" key="1">
    <citation type="submission" date="2024-08" db="EMBL/GenBank/DDBJ databases">
        <title>The draft genome of Apodemus speciosus.</title>
        <authorList>
            <person name="Nabeshima K."/>
            <person name="Suzuki S."/>
            <person name="Onuma M."/>
        </authorList>
    </citation>
    <scope>NUCLEOTIDE SEQUENCE [LARGE SCALE GENOMIC DNA]</scope>
    <source>
        <strain evidence="13">IB14-021</strain>
    </source>
</reference>
<keyword evidence="5 10" id="KW-0472">Membrane</keyword>
<evidence type="ECO:0000256" key="7">
    <source>
        <dbReference type="ARBA" id="ARBA00023170"/>
    </source>
</evidence>
<evidence type="ECO:0000313" key="14">
    <source>
        <dbReference type="Proteomes" id="UP001623349"/>
    </source>
</evidence>
<dbReference type="PROSITE" id="PS50017">
    <property type="entry name" value="DEATH_DOMAIN"/>
    <property type="match status" value="1"/>
</dbReference>
<evidence type="ECO:0000256" key="8">
    <source>
        <dbReference type="ARBA" id="ARBA00023180"/>
    </source>
</evidence>
<feature type="domain" description="TNFR-Cys" evidence="12">
    <location>
        <begin position="78"/>
        <end position="117"/>
    </location>
</feature>
<evidence type="ECO:0000256" key="4">
    <source>
        <dbReference type="ARBA" id="ARBA00022737"/>
    </source>
</evidence>
<evidence type="ECO:0000256" key="1">
    <source>
        <dbReference type="ARBA" id="ARBA00004370"/>
    </source>
</evidence>
<dbReference type="Proteomes" id="UP001623349">
    <property type="component" value="Unassembled WGS sequence"/>
</dbReference>
<dbReference type="PANTHER" id="PTHR46330:SF1">
    <property type="entry name" value="TUMOR NECROSIS FACTOR RECEPTOR SUPERFAMILY MEMBER 10B"/>
    <property type="match status" value="1"/>
</dbReference>
<feature type="repeat" description="TNFR-Cys" evidence="9">
    <location>
        <begin position="78"/>
        <end position="117"/>
    </location>
</feature>
<dbReference type="CDD" id="cd10580">
    <property type="entry name" value="TNFRSF10"/>
    <property type="match status" value="1"/>
</dbReference>
<protein>
    <submittedName>
        <fullName evidence="13">Tumor necrosis factor receptor superfamily member 10B</fullName>
    </submittedName>
</protein>
<dbReference type="SMART" id="SM00208">
    <property type="entry name" value="TNFR"/>
    <property type="match status" value="2"/>
</dbReference>
<keyword evidence="4" id="KW-0677">Repeat</keyword>
<keyword evidence="10" id="KW-0812">Transmembrane</keyword>
<name>A0ABQ0FIF5_APOSI</name>
<proteinExistence type="predicted"/>
<dbReference type="InterPro" id="IPR011029">
    <property type="entry name" value="DEATH-like_dom_sf"/>
</dbReference>
<evidence type="ECO:0000256" key="3">
    <source>
        <dbReference type="ARBA" id="ARBA00022729"/>
    </source>
</evidence>
<dbReference type="InterPro" id="IPR034024">
    <property type="entry name" value="TNFRSF10_N"/>
</dbReference>
<dbReference type="SUPFAM" id="SSF57586">
    <property type="entry name" value="TNF receptor-like"/>
    <property type="match status" value="2"/>
</dbReference>
<dbReference type="PANTHER" id="PTHR46330">
    <property type="entry name" value="TUMOR NECROSIS FACTOR RECEPTOR SUPERFAMILY MEMBER 10B"/>
    <property type="match status" value="1"/>
</dbReference>
<dbReference type="Gene3D" id="2.10.50.10">
    <property type="entry name" value="Tumor Necrosis Factor Receptor, subunit A, domain 2"/>
    <property type="match status" value="2"/>
</dbReference>
<sequence>MIVQLTYRNWSRAHQEDNVQQGYHLPEENGLCKPCTDGVDYTSFPNRLPSCRRCSVCKEDSRKIVKSPCTLTRNTECQCKPGTFEDRDSTEICQTCSNCTDGEDEVTPCTPETNRKCVSKTAWASHHNLLIGLLVTVIFLSLGGLIVWRTKAWWQGLLFKIRTSGCERDLQSANTLLGLKTSNDSHHNTKNLRKLRLCQQEGSCWFRQTELTPLPFVHKLVPHRFWEQNFDLLQEHALKLIFEYCPNEVPFNSWDGLMRQMGLTDNQIHVVRAETPASRDVLYQMLLKWLQQTGRSASINHLLDALEAVGERCALEKIEDYAVKSGKFIYQSTTAQAGEGTQDSEPGASLGV</sequence>
<dbReference type="InterPro" id="IPR020465">
    <property type="entry name" value="TNFR_10"/>
</dbReference>
<feature type="repeat" description="TNFR-Cys" evidence="9">
    <location>
        <begin position="34"/>
        <end position="77"/>
    </location>
</feature>
<dbReference type="InterPro" id="IPR000488">
    <property type="entry name" value="Death_dom"/>
</dbReference>
<dbReference type="InterPro" id="IPR001368">
    <property type="entry name" value="TNFR/NGFR_Cys_rich_reg"/>
</dbReference>
<evidence type="ECO:0000256" key="9">
    <source>
        <dbReference type="PROSITE-ProRule" id="PRU00206"/>
    </source>
</evidence>
<feature type="transmembrane region" description="Helical" evidence="10">
    <location>
        <begin position="129"/>
        <end position="148"/>
    </location>
</feature>
<keyword evidence="14" id="KW-1185">Reference proteome</keyword>
<evidence type="ECO:0000256" key="2">
    <source>
        <dbReference type="ARBA" id="ARBA00022703"/>
    </source>
</evidence>
<dbReference type="InterPro" id="IPR052491">
    <property type="entry name" value="TNFRSF10"/>
</dbReference>
<evidence type="ECO:0000313" key="13">
    <source>
        <dbReference type="EMBL" id="GAB1299053.1"/>
    </source>
</evidence>
<feature type="domain" description="TNFR-Cys" evidence="12">
    <location>
        <begin position="34"/>
        <end position="77"/>
    </location>
</feature>
<dbReference type="SMART" id="SM00005">
    <property type="entry name" value="DEATH"/>
    <property type="match status" value="1"/>
</dbReference>
<organism evidence="13 14">
    <name type="scientific">Apodemus speciosus</name>
    <name type="common">Large Japanese field mouse</name>
    <dbReference type="NCBI Taxonomy" id="105296"/>
    <lineage>
        <taxon>Eukaryota</taxon>
        <taxon>Metazoa</taxon>
        <taxon>Chordata</taxon>
        <taxon>Craniata</taxon>
        <taxon>Vertebrata</taxon>
        <taxon>Euteleostomi</taxon>
        <taxon>Mammalia</taxon>
        <taxon>Eutheria</taxon>
        <taxon>Euarchontoglires</taxon>
        <taxon>Glires</taxon>
        <taxon>Rodentia</taxon>
        <taxon>Myomorpha</taxon>
        <taxon>Muroidea</taxon>
        <taxon>Muridae</taxon>
        <taxon>Murinae</taxon>
        <taxon>Apodemus</taxon>
    </lineage>
</organism>
<dbReference type="SUPFAM" id="SSF47986">
    <property type="entry name" value="DEATH domain"/>
    <property type="match status" value="1"/>
</dbReference>
<evidence type="ECO:0000256" key="5">
    <source>
        <dbReference type="ARBA" id="ARBA00023136"/>
    </source>
</evidence>
<evidence type="ECO:0000256" key="6">
    <source>
        <dbReference type="ARBA" id="ARBA00023157"/>
    </source>
</evidence>
<keyword evidence="8" id="KW-0325">Glycoprotein</keyword>
<comment type="caution">
    <text evidence="13">The sequence shown here is derived from an EMBL/GenBank/DDBJ whole genome shotgun (WGS) entry which is preliminary data.</text>
</comment>
<dbReference type="InterPro" id="IPR034029">
    <property type="entry name" value="TNFRSF10A/B_death"/>
</dbReference>
<dbReference type="Pfam" id="PF00020">
    <property type="entry name" value="TNFR_c6"/>
    <property type="match status" value="2"/>
</dbReference>
<comment type="caution">
    <text evidence="9">Lacks conserved residue(s) required for the propagation of feature annotation.</text>
</comment>
<feature type="disulfide bond" evidence="9">
    <location>
        <begin position="96"/>
        <end position="109"/>
    </location>
</feature>
<keyword evidence="6 9" id="KW-1015">Disulfide bond</keyword>
<dbReference type="Pfam" id="PF00531">
    <property type="entry name" value="Death"/>
    <property type="match status" value="1"/>
</dbReference>
<keyword evidence="3" id="KW-0732">Signal</keyword>
<keyword evidence="7 13" id="KW-0675">Receptor</keyword>